<evidence type="ECO:0000313" key="4">
    <source>
        <dbReference type="EMBL" id="MCC2149776.1"/>
    </source>
</evidence>
<dbReference type="InterPro" id="IPR013783">
    <property type="entry name" value="Ig-like_fold"/>
</dbReference>
<dbReference type="Gene3D" id="1.20.1270.90">
    <property type="entry name" value="AF1782-like"/>
    <property type="match status" value="1"/>
</dbReference>
<evidence type="ECO:0000256" key="2">
    <source>
        <dbReference type="SAM" id="SignalP"/>
    </source>
</evidence>
<evidence type="ECO:0000256" key="1">
    <source>
        <dbReference type="SAM" id="MobiDB-lite"/>
    </source>
</evidence>
<dbReference type="InterPro" id="IPR036116">
    <property type="entry name" value="FN3_sf"/>
</dbReference>
<dbReference type="SMART" id="SM00460">
    <property type="entry name" value="TGc"/>
    <property type="match status" value="1"/>
</dbReference>
<accession>A0ABS8EX32</accession>
<feature type="domain" description="Transglutaminase-like" evidence="3">
    <location>
        <begin position="117"/>
        <end position="173"/>
    </location>
</feature>
<dbReference type="Pfam" id="PF01841">
    <property type="entry name" value="Transglut_core"/>
    <property type="match status" value="1"/>
</dbReference>
<proteinExistence type="predicted"/>
<keyword evidence="2" id="KW-0732">Signal</keyword>
<reference evidence="4 5" key="1">
    <citation type="submission" date="2021-10" db="EMBL/GenBank/DDBJ databases">
        <title>Anaerobic single-cell dispensing facilitates the cultivation of human gut bacteria.</title>
        <authorList>
            <person name="Afrizal A."/>
        </authorList>
    </citation>
    <scope>NUCLEOTIDE SEQUENCE [LARGE SCALE GENOMIC DNA]</scope>
    <source>
        <strain evidence="4 5">CLA-AA-H246</strain>
    </source>
</reference>
<dbReference type="Gene3D" id="3.10.620.30">
    <property type="match status" value="1"/>
</dbReference>
<dbReference type="EMBL" id="JAJEQE010000042">
    <property type="protein sequence ID" value="MCC2149776.1"/>
    <property type="molecule type" value="Genomic_DNA"/>
</dbReference>
<gene>
    <name evidence="4" type="ORF">LKD42_11010</name>
</gene>
<name>A0ABS8EX32_9FIRM</name>
<feature type="compositionally biased region" description="Low complexity" evidence="1">
    <location>
        <begin position="521"/>
        <end position="531"/>
    </location>
</feature>
<feature type="region of interest" description="Disordered" evidence="1">
    <location>
        <begin position="486"/>
        <end position="531"/>
    </location>
</feature>
<dbReference type="InterPro" id="IPR002931">
    <property type="entry name" value="Transglutaminase-like"/>
</dbReference>
<keyword evidence="5" id="KW-1185">Reference proteome</keyword>
<dbReference type="Gene3D" id="2.60.40.10">
    <property type="entry name" value="Immunoglobulins"/>
    <property type="match status" value="1"/>
</dbReference>
<comment type="caution">
    <text evidence="4">The sequence shown here is derived from an EMBL/GenBank/DDBJ whole genome shotgun (WGS) entry which is preliminary data.</text>
</comment>
<feature type="signal peptide" evidence="2">
    <location>
        <begin position="1"/>
        <end position="28"/>
    </location>
</feature>
<feature type="chain" id="PRO_5046151516" description="Transglutaminase-like domain-containing protein" evidence="2">
    <location>
        <begin position="29"/>
        <end position="624"/>
    </location>
</feature>
<dbReference type="SUPFAM" id="SSF49265">
    <property type="entry name" value="Fibronectin type III"/>
    <property type="match status" value="1"/>
</dbReference>
<feature type="compositionally biased region" description="Basic and acidic residues" evidence="1">
    <location>
        <begin position="497"/>
        <end position="512"/>
    </location>
</feature>
<evidence type="ECO:0000313" key="5">
    <source>
        <dbReference type="Proteomes" id="UP001299235"/>
    </source>
</evidence>
<dbReference type="InterPro" id="IPR038765">
    <property type="entry name" value="Papain-like_cys_pep_sf"/>
</dbReference>
<dbReference type="SUPFAM" id="SSF54001">
    <property type="entry name" value="Cysteine proteinases"/>
    <property type="match status" value="1"/>
</dbReference>
<dbReference type="Proteomes" id="UP001299235">
    <property type="component" value="Unassembled WGS sequence"/>
</dbReference>
<evidence type="ECO:0000259" key="3">
    <source>
        <dbReference type="SMART" id="SM00460"/>
    </source>
</evidence>
<organism evidence="4 5">
    <name type="scientific">Hominisplanchenecus faecis</name>
    <dbReference type="NCBI Taxonomy" id="2885351"/>
    <lineage>
        <taxon>Bacteria</taxon>
        <taxon>Bacillati</taxon>
        <taxon>Bacillota</taxon>
        <taxon>Clostridia</taxon>
        <taxon>Lachnospirales</taxon>
        <taxon>Lachnospiraceae</taxon>
        <taxon>Hominisplanchenecus</taxon>
    </lineage>
</organism>
<dbReference type="InterPro" id="IPR032675">
    <property type="entry name" value="LRR_dom_sf"/>
</dbReference>
<protein>
    <recommendedName>
        <fullName evidence="3">Transglutaminase-like domain-containing protein</fullName>
    </recommendedName>
</protein>
<sequence length="624" mass="69863">MKKNMYSVLLHFFLFVCLVIPLHTTANAANTTDDCLQILASDFAGNSAKEFIGTQHLNITDSQYQTIRTFTLDLTEKYSSTKDKITAIYQWAKDTSLKASVGEDAPADLEENDPYKVFKEKTGVCQGKANLCKTMLAAIDVPCIIAHGYWEREGHAWDFVLCDGKWGIVDASMWQISLDDPSDISSHYKTDNLESVLYEKDGFEFTYYLGGIGVVGYTGNADCLEIPDSCNGRPVISIAAENQIYYEHSLQDTTAKKLVLPATVKYGIYLSDYEIRSFYSKSLESISVDENNPVFASYDGILYSKDYSRIYSVPAGISEVTLKPMEILEKNTLTNLSNLRILKIGEGTKELEEDAIENCEHLEKVYIPDSVTTIAYEESNGNVYEAFSGCPNNFVVYASAGSAGEAYAKKKGLTCKDPKELFPADYSKIDELLKTVPDDSDLYRYTPDSVSRLKEAIQAINRDCTAAQQNLVDEMAKNLETAIKKLEVRPAVPDTNETEKPQPDTETPETHVPDQSGNTETPKPAAKPTAPAKVTGVKISYKKSGKAILGWKKVKNASGYEIYRYQNKRWVKVKKVGKKTSFVIKKRSRKTVYYRVRAFRKKGKNVSYGKYSRKVKCKALQKAK</sequence>
<dbReference type="Gene3D" id="3.80.10.10">
    <property type="entry name" value="Ribonuclease Inhibitor"/>
    <property type="match status" value="1"/>
</dbReference>
<dbReference type="RefSeq" id="WP_248835719.1">
    <property type="nucleotide sequence ID" value="NZ_JAJEQE010000042.1"/>
</dbReference>